<dbReference type="Proteomes" id="UP000664332">
    <property type="component" value="Unassembled WGS sequence"/>
</dbReference>
<dbReference type="Gene3D" id="2.60.40.1890">
    <property type="entry name" value="PCu(A)C copper chaperone"/>
    <property type="match status" value="1"/>
</dbReference>
<proteinExistence type="predicted"/>
<name>A0A939DYJ2_9CORY</name>
<keyword evidence="4" id="KW-1185">Reference proteome</keyword>
<dbReference type="PANTHER" id="PTHR36302:SF1">
    <property type="entry name" value="COPPER CHAPERONE PCU(A)C"/>
    <property type="match status" value="1"/>
</dbReference>
<feature type="chain" id="PRO_5038512862" evidence="2">
    <location>
        <begin position="22"/>
        <end position="251"/>
    </location>
</feature>
<dbReference type="InterPro" id="IPR007410">
    <property type="entry name" value="LpqE-like"/>
</dbReference>
<dbReference type="SUPFAM" id="SSF110087">
    <property type="entry name" value="DR1885-like metal-binding protein"/>
    <property type="match status" value="1"/>
</dbReference>
<dbReference type="EMBL" id="JAFLEQ010000003">
    <property type="protein sequence ID" value="MBN9643363.1"/>
    <property type="molecule type" value="Genomic_DNA"/>
</dbReference>
<organism evidence="3 4">
    <name type="scientific">Corynebacterium mendelii</name>
    <dbReference type="NCBI Taxonomy" id="2765362"/>
    <lineage>
        <taxon>Bacteria</taxon>
        <taxon>Bacillati</taxon>
        <taxon>Actinomycetota</taxon>
        <taxon>Actinomycetes</taxon>
        <taxon>Mycobacteriales</taxon>
        <taxon>Corynebacteriaceae</taxon>
        <taxon>Corynebacterium</taxon>
    </lineage>
</organism>
<dbReference type="RefSeq" id="WP_207117994.1">
    <property type="nucleotide sequence ID" value="NZ_JAFLEQ010000003.1"/>
</dbReference>
<feature type="region of interest" description="Disordered" evidence="1">
    <location>
        <begin position="209"/>
        <end position="251"/>
    </location>
</feature>
<dbReference type="AlphaFoldDB" id="A0A939DYJ2"/>
<dbReference type="InterPro" id="IPR058248">
    <property type="entry name" value="Lxx211020-like"/>
</dbReference>
<sequence>MTTTFTRASIALVSAAALTLAGCGKDTDAGDATEAATSAAAAASTAASSAKEAATSAASEASATASSAANSATGVFTSDNIMFKDAYVKAAYAKESPETDGMVGMTAIFGTIVNKSDETAHIVAFTDNTGAKSHEIHEVVNGKMQEKEGGLVIDADSEHVLKPGSDHLMLMGLTKDIKPGEKITVTLEFDNGDEVTYADIPVRDLAAGDEEYSSDHKMEGHDMDGEMKDGDHKMHADHEMDGDKMETDDNK</sequence>
<evidence type="ECO:0000313" key="4">
    <source>
        <dbReference type="Proteomes" id="UP000664332"/>
    </source>
</evidence>
<evidence type="ECO:0000313" key="3">
    <source>
        <dbReference type="EMBL" id="MBN9643363.1"/>
    </source>
</evidence>
<comment type="caution">
    <text evidence="3">The sequence shown here is derived from an EMBL/GenBank/DDBJ whole genome shotgun (WGS) entry which is preliminary data.</text>
</comment>
<evidence type="ECO:0000256" key="2">
    <source>
        <dbReference type="SAM" id="SignalP"/>
    </source>
</evidence>
<evidence type="ECO:0000256" key="1">
    <source>
        <dbReference type="SAM" id="MobiDB-lite"/>
    </source>
</evidence>
<feature type="compositionally biased region" description="Basic and acidic residues" evidence="1">
    <location>
        <begin position="213"/>
        <end position="251"/>
    </location>
</feature>
<protein>
    <submittedName>
        <fullName evidence="3">Copper chaperone PCu(A)C</fullName>
    </submittedName>
</protein>
<dbReference type="Pfam" id="PF04314">
    <property type="entry name" value="PCuAC"/>
    <property type="match status" value="1"/>
</dbReference>
<keyword evidence="2" id="KW-0732">Signal</keyword>
<accession>A0A939DYJ2</accession>
<dbReference type="PROSITE" id="PS51257">
    <property type="entry name" value="PROKAR_LIPOPROTEIN"/>
    <property type="match status" value="1"/>
</dbReference>
<dbReference type="InterPro" id="IPR036182">
    <property type="entry name" value="PCuAC_sf"/>
</dbReference>
<reference evidence="3" key="1">
    <citation type="submission" date="2021-03" db="EMBL/GenBank/DDBJ databases">
        <authorList>
            <person name="Sun Q."/>
        </authorList>
    </citation>
    <scope>NUCLEOTIDE SEQUENCE</scope>
    <source>
        <strain evidence="3">CCM 8862</strain>
    </source>
</reference>
<feature type="signal peptide" evidence="2">
    <location>
        <begin position="1"/>
        <end position="21"/>
    </location>
</feature>
<dbReference type="PANTHER" id="PTHR36302">
    <property type="entry name" value="BLR7088 PROTEIN"/>
    <property type="match status" value="1"/>
</dbReference>
<gene>
    <name evidence="3" type="ORF">JZY06_01795</name>
</gene>